<dbReference type="EMBL" id="CAADFX010000029">
    <property type="protein sequence ID" value="VFK55215.1"/>
    <property type="molecule type" value="Genomic_DNA"/>
</dbReference>
<reference evidence="1" key="1">
    <citation type="submission" date="2019-02" db="EMBL/GenBank/DDBJ databases">
        <authorList>
            <person name="Gruber-Vodicka R. H."/>
            <person name="Seah K. B. B."/>
        </authorList>
    </citation>
    <scope>NUCLEOTIDE SEQUENCE</scope>
    <source>
        <strain evidence="1">BECK_BY1</strain>
    </source>
</reference>
<name>A0A450ZN22_9GAMM</name>
<protein>
    <submittedName>
        <fullName evidence="1">Uncharacterized protein</fullName>
    </submittedName>
</protein>
<proteinExistence type="predicted"/>
<organism evidence="1">
    <name type="scientific">Candidatus Kentrum sp. TUN</name>
    <dbReference type="NCBI Taxonomy" id="2126343"/>
    <lineage>
        <taxon>Bacteria</taxon>
        <taxon>Pseudomonadati</taxon>
        <taxon>Pseudomonadota</taxon>
        <taxon>Gammaproteobacteria</taxon>
        <taxon>Candidatus Kentrum</taxon>
    </lineage>
</organism>
<accession>A0A450ZN22</accession>
<dbReference type="AlphaFoldDB" id="A0A450ZN22"/>
<gene>
    <name evidence="1" type="ORF">BECKTUN1418D_GA0071000_10291</name>
</gene>
<evidence type="ECO:0000313" key="1">
    <source>
        <dbReference type="EMBL" id="VFK55215.1"/>
    </source>
</evidence>
<sequence length="70" mass="8047">MLTFRAKVERGRLWFAYWISQNFSLAKLPTQTSSEATPQYFSDKYANPTVLRHCPLNLAPKSAVRVSLGW</sequence>